<feature type="binding site" description="in other chain" evidence="15">
    <location>
        <position position="154"/>
    </location>
    <ligand>
        <name>ADP</name>
        <dbReference type="ChEBI" id="CHEBI:456216"/>
        <note>allosteric activator; ligand shared between dimeric partners</note>
    </ligand>
</feature>
<dbReference type="KEGG" id="xap:XA3_11120"/>
<evidence type="ECO:0000256" key="7">
    <source>
        <dbReference type="ARBA" id="ARBA00022679"/>
    </source>
</evidence>
<dbReference type="NCBIfam" id="TIGR02482">
    <property type="entry name" value="PFKA_ATP"/>
    <property type="match status" value="1"/>
</dbReference>
<feature type="binding site" evidence="15">
    <location>
        <begin position="72"/>
        <end position="73"/>
    </location>
    <ligand>
        <name>ATP</name>
        <dbReference type="ChEBI" id="CHEBI:30616"/>
    </ligand>
</feature>
<proteinExistence type="inferred from homology"/>
<dbReference type="InterPro" id="IPR000023">
    <property type="entry name" value="Phosphofructokinase_dom"/>
</dbReference>
<organism evidence="17 18">
    <name type="scientific">Xylocopilactobacillus apicola</name>
    <dbReference type="NCBI Taxonomy" id="2932184"/>
    <lineage>
        <taxon>Bacteria</taxon>
        <taxon>Bacillati</taxon>
        <taxon>Bacillota</taxon>
        <taxon>Bacilli</taxon>
        <taxon>Lactobacillales</taxon>
        <taxon>Lactobacillaceae</taxon>
        <taxon>Xylocopilactobacillus</taxon>
    </lineage>
</organism>
<dbReference type="EMBL" id="AP026802">
    <property type="protein sequence ID" value="BDR58671.1"/>
    <property type="molecule type" value="Genomic_DNA"/>
</dbReference>
<evidence type="ECO:0000256" key="6">
    <source>
        <dbReference type="ARBA" id="ARBA00022533"/>
    </source>
</evidence>
<dbReference type="GO" id="GO:0003872">
    <property type="term" value="F:6-phosphofructokinase activity"/>
    <property type="evidence" value="ECO:0007669"/>
    <property type="project" value="UniProtKB-UniRule"/>
</dbReference>
<feature type="binding site" evidence="15">
    <location>
        <position position="11"/>
    </location>
    <ligand>
        <name>ATP</name>
        <dbReference type="ChEBI" id="CHEBI:30616"/>
    </ligand>
</feature>
<accession>A0AAU9D1S0</accession>
<comment type="similarity">
    <text evidence="15">Belongs to the phosphofructokinase type A (PFKA) family. ATP-dependent PFK group I subfamily. Prokaryotic clade 'B1' sub-subfamily.</text>
</comment>
<dbReference type="GO" id="GO:0005945">
    <property type="term" value="C:6-phosphofructokinase complex"/>
    <property type="evidence" value="ECO:0007669"/>
    <property type="project" value="TreeGrafter"/>
</dbReference>
<evidence type="ECO:0000256" key="4">
    <source>
        <dbReference type="ARBA" id="ARBA00004679"/>
    </source>
</evidence>
<keyword evidence="5 15" id="KW-0963">Cytoplasm</keyword>
<name>A0AAU9D1S0_9LACO</name>
<dbReference type="Pfam" id="PF00365">
    <property type="entry name" value="PFK"/>
    <property type="match status" value="1"/>
</dbReference>
<dbReference type="PANTHER" id="PTHR13697">
    <property type="entry name" value="PHOSPHOFRUCTOKINASE"/>
    <property type="match status" value="1"/>
</dbReference>
<dbReference type="GO" id="GO:0061621">
    <property type="term" value="P:canonical glycolysis"/>
    <property type="evidence" value="ECO:0007669"/>
    <property type="project" value="TreeGrafter"/>
</dbReference>
<feature type="binding site" evidence="15">
    <location>
        <begin position="21"/>
        <end position="25"/>
    </location>
    <ligand>
        <name>ADP</name>
        <dbReference type="ChEBI" id="CHEBI:456216"/>
        <note>allosteric activator; ligand shared between dimeric partners</note>
    </ligand>
</feature>
<dbReference type="GO" id="GO:0070095">
    <property type="term" value="F:fructose-6-phosphate binding"/>
    <property type="evidence" value="ECO:0007669"/>
    <property type="project" value="TreeGrafter"/>
</dbReference>
<dbReference type="PANTHER" id="PTHR13697:SF4">
    <property type="entry name" value="ATP-DEPENDENT 6-PHOSPHOFRUCTOKINASE"/>
    <property type="match status" value="1"/>
</dbReference>
<dbReference type="InterPro" id="IPR035966">
    <property type="entry name" value="PKF_sf"/>
</dbReference>
<dbReference type="GO" id="GO:0030388">
    <property type="term" value="P:fructose 1,6-bisphosphate metabolic process"/>
    <property type="evidence" value="ECO:0007669"/>
    <property type="project" value="TreeGrafter"/>
</dbReference>
<keyword evidence="10 15" id="KW-0418">Kinase</keyword>
<keyword evidence="9 15" id="KW-0547">Nucleotide-binding</keyword>
<evidence type="ECO:0000313" key="17">
    <source>
        <dbReference type="EMBL" id="BDR58671.1"/>
    </source>
</evidence>
<feature type="binding site" evidence="15">
    <location>
        <position position="243"/>
    </location>
    <ligand>
        <name>substrate</name>
        <note>ligand shared between dimeric partners</note>
    </ligand>
</feature>
<dbReference type="InterPro" id="IPR022953">
    <property type="entry name" value="ATP_PFK"/>
</dbReference>
<evidence type="ECO:0000256" key="12">
    <source>
        <dbReference type="ARBA" id="ARBA00022842"/>
    </source>
</evidence>
<dbReference type="FunFam" id="3.40.50.450:FF:000001">
    <property type="entry name" value="ATP-dependent 6-phosphofructokinase"/>
    <property type="match status" value="1"/>
</dbReference>
<dbReference type="InterPro" id="IPR012828">
    <property type="entry name" value="PFKA_ATP_prok"/>
</dbReference>
<comment type="pathway">
    <text evidence="4 15">Carbohydrate degradation; glycolysis; D-glyceraldehyde 3-phosphate and glycerone phosphate from D-glucose: step 3/4.</text>
</comment>
<feature type="binding site" description="in other chain" evidence="15">
    <location>
        <begin position="249"/>
        <end position="252"/>
    </location>
    <ligand>
        <name>substrate</name>
        <note>ligand shared between dimeric partners</note>
    </ligand>
</feature>
<feature type="binding site" evidence="15">
    <location>
        <position position="103"/>
    </location>
    <ligand>
        <name>Mg(2+)</name>
        <dbReference type="ChEBI" id="CHEBI:18420"/>
        <note>catalytic</note>
    </ligand>
</feature>
<feature type="binding site" evidence="15">
    <location>
        <begin position="102"/>
        <end position="105"/>
    </location>
    <ligand>
        <name>ATP</name>
        <dbReference type="ChEBI" id="CHEBI:30616"/>
    </ligand>
</feature>
<keyword evidence="8 15" id="KW-0479">Metal-binding</keyword>
<dbReference type="Proteomes" id="UP001321861">
    <property type="component" value="Chromosome"/>
</dbReference>
<gene>
    <name evidence="15 17" type="primary">pfkA</name>
    <name evidence="17" type="ORF">XA3_11120</name>
</gene>
<keyword evidence="12 15" id="KW-0460">Magnesium</keyword>
<feature type="domain" description="Phosphofructokinase" evidence="16">
    <location>
        <begin position="3"/>
        <end position="275"/>
    </location>
</feature>
<evidence type="ECO:0000256" key="2">
    <source>
        <dbReference type="ARBA" id="ARBA00002659"/>
    </source>
</evidence>
<evidence type="ECO:0000256" key="3">
    <source>
        <dbReference type="ARBA" id="ARBA00004496"/>
    </source>
</evidence>
<dbReference type="HAMAP" id="MF_00339">
    <property type="entry name" value="Phosphofructokinase_I_B1"/>
    <property type="match status" value="1"/>
</dbReference>
<evidence type="ECO:0000256" key="1">
    <source>
        <dbReference type="ARBA" id="ARBA00001946"/>
    </source>
</evidence>
<dbReference type="GO" id="GO:0048029">
    <property type="term" value="F:monosaccharide binding"/>
    <property type="evidence" value="ECO:0007669"/>
    <property type="project" value="TreeGrafter"/>
</dbReference>
<dbReference type="SUPFAM" id="SSF53784">
    <property type="entry name" value="Phosphofructokinase"/>
    <property type="match status" value="1"/>
</dbReference>
<evidence type="ECO:0000256" key="10">
    <source>
        <dbReference type="ARBA" id="ARBA00022777"/>
    </source>
</evidence>
<keyword evidence="13 15" id="KW-0324">Glycolysis</keyword>
<feature type="binding site" description="in other chain" evidence="15">
    <location>
        <begin position="169"/>
        <end position="171"/>
    </location>
    <ligand>
        <name>substrate</name>
        <note>ligand shared between dimeric partners</note>
    </ligand>
</feature>
<comment type="activity regulation">
    <text evidence="15">Allosterically activated by ADP and other diphosphonucleosides, and allosterically inhibited by phosphoenolpyruvate.</text>
</comment>
<comment type="cofactor">
    <cofactor evidence="1 15">
        <name>Mg(2+)</name>
        <dbReference type="ChEBI" id="CHEBI:18420"/>
    </cofactor>
</comment>
<dbReference type="NCBIfam" id="NF002872">
    <property type="entry name" value="PRK03202.1"/>
    <property type="match status" value="1"/>
</dbReference>
<keyword evidence="11 15" id="KW-0067">ATP-binding</keyword>
<dbReference type="AlphaFoldDB" id="A0AAU9D1S0"/>
<comment type="function">
    <text evidence="2 15">Catalyzes the phosphorylation of D-fructose 6-phosphate to fructose 1,6-bisphosphate by ATP, the first committing step of glycolysis.</text>
</comment>
<evidence type="ECO:0000256" key="9">
    <source>
        <dbReference type="ARBA" id="ARBA00022741"/>
    </source>
</evidence>
<evidence type="ECO:0000256" key="8">
    <source>
        <dbReference type="ARBA" id="ARBA00022723"/>
    </source>
</evidence>
<evidence type="ECO:0000256" key="15">
    <source>
        <dbReference type="HAMAP-Rule" id="MF_00339"/>
    </source>
</evidence>
<protein>
    <recommendedName>
        <fullName evidence="15">ATP-dependent 6-phosphofructokinase</fullName>
        <shortName evidence="15">ATP-PFK</shortName>
        <shortName evidence="15">Phosphofructokinase</shortName>
        <ecNumber evidence="15">2.7.1.11</ecNumber>
    </recommendedName>
    <alternativeName>
        <fullName evidence="15">Phosphohexokinase</fullName>
    </alternativeName>
</protein>
<dbReference type="InterPro" id="IPR012003">
    <property type="entry name" value="ATP_PFK_prok-type"/>
</dbReference>
<evidence type="ECO:0000256" key="11">
    <source>
        <dbReference type="ARBA" id="ARBA00022840"/>
    </source>
</evidence>
<dbReference type="GO" id="GO:0042802">
    <property type="term" value="F:identical protein binding"/>
    <property type="evidence" value="ECO:0007669"/>
    <property type="project" value="TreeGrafter"/>
</dbReference>
<dbReference type="Gene3D" id="3.40.50.450">
    <property type="match status" value="1"/>
</dbReference>
<evidence type="ECO:0000313" key="18">
    <source>
        <dbReference type="Proteomes" id="UP001321861"/>
    </source>
</evidence>
<reference evidence="17 18" key="1">
    <citation type="journal article" date="2023" name="Microbiol. Spectr.">
        <title>Symbiosis of Carpenter Bees with Uncharacterized Lactic Acid Bacteria Showing NAD Auxotrophy.</title>
        <authorList>
            <person name="Kawasaki S."/>
            <person name="Ozawa K."/>
            <person name="Mori T."/>
            <person name="Yamamoto A."/>
            <person name="Ito M."/>
            <person name="Ohkuma M."/>
            <person name="Sakamoto M."/>
            <person name="Matsutani M."/>
        </authorList>
    </citation>
    <scope>NUCLEOTIDE SEQUENCE [LARGE SCALE GENOMIC DNA]</scope>
    <source>
        <strain evidence="17 18">XA3</strain>
    </source>
</reference>
<dbReference type="FunFam" id="3.40.50.460:FF:000002">
    <property type="entry name" value="ATP-dependent 6-phosphofructokinase"/>
    <property type="match status" value="1"/>
</dbReference>
<evidence type="ECO:0000259" key="16">
    <source>
        <dbReference type="Pfam" id="PF00365"/>
    </source>
</evidence>
<evidence type="ECO:0000256" key="14">
    <source>
        <dbReference type="ARBA" id="ARBA00048070"/>
    </source>
</evidence>
<keyword evidence="6 15" id="KW-0021">Allosteric enzyme</keyword>
<comment type="caution">
    <text evidence="15">Lacks conserved residue(s) required for the propagation of feature annotation.</text>
</comment>
<dbReference type="Gene3D" id="3.40.50.460">
    <property type="entry name" value="Phosphofructokinase domain"/>
    <property type="match status" value="1"/>
</dbReference>
<dbReference type="GO" id="GO:0006002">
    <property type="term" value="P:fructose 6-phosphate metabolic process"/>
    <property type="evidence" value="ECO:0007669"/>
    <property type="project" value="UniProtKB-UniRule"/>
</dbReference>
<dbReference type="EC" id="2.7.1.11" evidence="15"/>
<feature type="binding site" description="in other chain" evidence="15">
    <location>
        <position position="211"/>
    </location>
    <ligand>
        <name>ADP</name>
        <dbReference type="ChEBI" id="CHEBI:456216"/>
        <note>allosteric activator; ligand shared between dimeric partners</note>
    </ligand>
</feature>
<feature type="binding site" description="in other chain" evidence="15">
    <location>
        <position position="222"/>
    </location>
    <ligand>
        <name>substrate</name>
        <note>ligand shared between dimeric partners</note>
    </ligand>
</feature>
<evidence type="ECO:0000256" key="5">
    <source>
        <dbReference type="ARBA" id="ARBA00022490"/>
    </source>
</evidence>
<comment type="subcellular location">
    <subcellularLocation>
        <location evidence="3 15">Cytoplasm</location>
    </subcellularLocation>
</comment>
<feature type="binding site" evidence="15">
    <location>
        <position position="162"/>
    </location>
    <ligand>
        <name>substrate</name>
        <note>ligand shared between dimeric partners</note>
    </ligand>
</feature>
<feature type="binding site" description="in other chain" evidence="15">
    <location>
        <begin position="125"/>
        <end position="127"/>
    </location>
    <ligand>
        <name>substrate</name>
        <note>ligand shared between dimeric partners</note>
    </ligand>
</feature>
<dbReference type="RefSeq" id="WP_317636542.1">
    <property type="nucleotide sequence ID" value="NZ_AP026802.1"/>
</dbReference>
<dbReference type="GO" id="GO:0016208">
    <property type="term" value="F:AMP binding"/>
    <property type="evidence" value="ECO:0007669"/>
    <property type="project" value="TreeGrafter"/>
</dbReference>
<sequence>MKRIGILTSGGDAPGMNAAVRAVARKALSSKLEVCGINYGYKGLVEGNIFEIKEKEVSDLIQLGGTTLYTARYPEFAEKEYQLKGIEQLKKHGIDALVTIGGDGSYHGAVRLTEQGYNAIGLPGTIDNDIPFTDRTIGFDTAIQTSVEEIDKVRDTAKSHGRIFVVEVMGRNSGEIALRTAIASGSQAVIIPEKPFDVDEIAGIVKDARRRGHEHQIIITAEGAIHAQDLTDQLANRGIDNIRGVALGHVVRGGAPTASDRVLASRMGSYAVDLLLDGQGGQAVGIEKGVITHHSMLDLFDSKAKTDLSMYDLANTLSY</sequence>
<dbReference type="GO" id="GO:0005524">
    <property type="term" value="F:ATP binding"/>
    <property type="evidence" value="ECO:0007669"/>
    <property type="project" value="UniProtKB-UniRule"/>
</dbReference>
<keyword evidence="18" id="KW-1185">Reference proteome</keyword>
<evidence type="ECO:0000256" key="13">
    <source>
        <dbReference type="ARBA" id="ARBA00023152"/>
    </source>
</evidence>
<comment type="catalytic activity">
    <reaction evidence="14 15">
        <text>beta-D-fructose 6-phosphate + ATP = beta-D-fructose 1,6-bisphosphate + ADP + H(+)</text>
        <dbReference type="Rhea" id="RHEA:16109"/>
        <dbReference type="ChEBI" id="CHEBI:15378"/>
        <dbReference type="ChEBI" id="CHEBI:30616"/>
        <dbReference type="ChEBI" id="CHEBI:32966"/>
        <dbReference type="ChEBI" id="CHEBI:57634"/>
        <dbReference type="ChEBI" id="CHEBI:456216"/>
        <dbReference type="EC" id="2.7.1.11"/>
    </reaction>
</comment>
<comment type="subunit">
    <text evidence="15">Homotetramer.</text>
</comment>
<dbReference type="PRINTS" id="PR00476">
    <property type="entry name" value="PHFRCTKINASE"/>
</dbReference>
<dbReference type="PIRSF" id="PIRSF000532">
    <property type="entry name" value="ATP_PFK_prok"/>
    <property type="match status" value="1"/>
</dbReference>
<feature type="active site" description="Proton acceptor" evidence="15">
    <location>
        <position position="127"/>
    </location>
</feature>
<keyword evidence="7 15" id="KW-0808">Transferase</keyword>
<dbReference type="GO" id="GO:0046872">
    <property type="term" value="F:metal ion binding"/>
    <property type="evidence" value="ECO:0007669"/>
    <property type="project" value="UniProtKB-KW"/>
</dbReference>